<dbReference type="RefSeq" id="WP_147293674.1">
    <property type="nucleotide sequence ID" value="NZ_UFSO01000002.1"/>
</dbReference>
<organism evidence="2 3">
    <name type="scientific">Alysiella crassa</name>
    <dbReference type="NCBI Taxonomy" id="153491"/>
    <lineage>
        <taxon>Bacteria</taxon>
        <taxon>Pseudomonadati</taxon>
        <taxon>Pseudomonadota</taxon>
        <taxon>Betaproteobacteria</taxon>
        <taxon>Neisseriales</taxon>
        <taxon>Neisseriaceae</taxon>
        <taxon>Alysiella</taxon>
    </lineage>
</organism>
<evidence type="ECO:0000256" key="1">
    <source>
        <dbReference type="SAM" id="Phobius"/>
    </source>
</evidence>
<sequence length="170" mass="19742">MSMNEDKIIKTTICCYIAVSIVASIFFFLSRHQFNELEFLQKNLSFYSARSGVRFYTPENNRTQFWLDCGYLNEEQSISLCNLPEDNYRATVSGHYLEYMSWVIPEKSVPHSITLFDSKTGQEAYHLKWSDEAIQSQTQDEILAFCLFHALLIIPALLTVIPFAIRLIFT</sequence>
<feature type="transmembrane region" description="Helical" evidence="1">
    <location>
        <begin position="12"/>
        <end position="30"/>
    </location>
</feature>
<dbReference type="EMBL" id="UFSO01000002">
    <property type="protein sequence ID" value="SSY70438.1"/>
    <property type="molecule type" value="Genomic_DNA"/>
</dbReference>
<protein>
    <submittedName>
        <fullName evidence="2">Uncharacterized protein</fullName>
    </submittedName>
</protein>
<dbReference type="Proteomes" id="UP000254209">
    <property type="component" value="Unassembled WGS sequence"/>
</dbReference>
<keyword evidence="1" id="KW-0812">Transmembrane</keyword>
<evidence type="ECO:0000313" key="2">
    <source>
        <dbReference type="EMBL" id="SSY70438.1"/>
    </source>
</evidence>
<name>A0A376BLB1_9NEIS</name>
<keyword evidence="3" id="KW-1185">Reference proteome</keyword>
<gene>
    <name evidence="2" type="ORF">NCTC10283_00534</name>
</gene>
<feature type="transmembrane region" description="Helical" evidence="1">
    <location>
        <begin position="142"/>
        <end position="169"/>
    </location>
</feature>
<dbReference type="AlphaFoldDB" id="A0A376BLB1"/>
<keyword evidence="1" id="KW-1133">Transmembrane helix</keyword>
<proteinExistence type="predicted"/>
<evidence type="ECO:0000313" key="3">
    <source>
        <dbReference type="Proteomes" id="UP000254209"/>
    </source>
</evidence>
<reference evidence="2 3" key="1">
    <citation type="submission" date="2018-06" db="EMBL/GenBank/DDBJ databases">
        <authorList>
            <consortium name="Pathogen Informatics"/>
            <person name="Doyle S."/>
        </authorList>
    </citation>
    <scope>NUCLEOTIDE SEQUENCE [LARGE SCALE GENOMIC DNA]</scope>
    <source>
        <strain evidence="2 3">NCTC10283</strain>
    </source>
</reference>
<accession>A0A376BLB1</accession>
<keyword evidence="1" id="KW-0472">Membrane</keyword>